<keyword evidence="4" id="KW-1133">Transmembrane helix</keyword>
<evidence type="ECO:0000256" key="3">
    <source>
        <dbReference type="ARBA" id="ARBA00022692"/>
    </source>
</evidence>
<comment type="function">
    <text evidence="7">Component of the MICOS complex, a large protein complex of the mitochondrial inner membrane that plays crucial roles in the maintenance of crista junctions, inner membrane architecture, and formation of contact sites to the outer membrane.</text>
</comment>
<dbReference type="PANTHER" id="PTHR14564">
    <property type="entry name" value="MICOS COMPLEX SUBUNIT MIC26 / MIC27 FAMILY MEMBER"/>
    <property type="match status" value="1"/>
</dbReference>
<feature type="region of interest" description="Disordered" evidence="8">
    <location>
        <begin position="409"/>
        <end position="515"/>
    </location>
</feature>
<keyword evidence="6" id="KW-0472">Membrane</keyword>
<protein>
    <recommendedName>
        <fullName evidence="7">MICOS complex subunit</fullName>
    </recommendedName>
</protein>
<evidence type="ECO:0000256" key="1">
    <source>
        <dbReference type="ARBA" id="ARBA00004325"/>
    </source>
</evidence>
<evidence type="ECO:0000256" key="2">
    <source>
        <dbReference type="ARBA" id="ARBA00010904"/>
    </source>
</evidence>
<gene>
    <name evidence="9" type="primary">APOOL</name>
</gene>
<evidence type="ECO:0000256" key="5">
    <source>
        <dbReference type="ARBA" id="ARBA00023128"/>
    </source>
</evidence>
<dbReference type="GeneID" id="105026964"/>
<name>A0AAY5K372_ESOLU</name>
<evidence type="ECO:0000256" key="8">
    <source>
        <dbReference type="SAM" id="MobiDB-lite"/>
    </source>
</evidence>
<comment type="similarity">
    <text evidence="2">Belongs to the apolipoprotein O/MICOS complex subunit Mic27 family.</text>
</comment>
<evidence type="ECO:0000256" key="7">
    <source>
        <dbReference type="RuleBase" id="RU363021"/>
    </source>
</evidence>
<dbReference type="GO" id="GO:0061617">
    <property type="term" value="C:MICOS complex"/>
    <property type="evidence" value="ECO:0007669"/>
    <property type="project" value="UniProtKB-UniRule"/>
</dbReference>
<dbReference type="Pfam" id="PF09769">
    <property type="entry name" value="ApoO"/>
    <property type="match status" value="1"/>
</dbReference>
<feature type="region of interest" description="Disordered" evidence="8">
    <location>
        <begin position="189"/>
        <end position="234"/>
    </location>
</feature>
<feature type="compositionally biased region" description="Acidic residues" evidence="8">
    <location>
        <begin position="546"/>
        <end position="556"/>
    </location>
</feature>
<feature type="region of interest" description="Disordered" evidence="8">
    <location>
        <begin position="530"/>
        <end position="556"/>
    </location>
</feature>
<evidence type="ECO:0000256" key="4">
    <source>
        <dbReference type="ARBA" id="ARBA00022989"/>
    </source>
</evidence>
<keyword evidence="3" id="KW-0812">Transmembrane</keyword>
<keyword evidence="10" id="KW-1185">Reference proteome</keyword>
<dbReference type="AlphaFoldDB" id="A0AAY5K372"/>
<organism evidence="9 10">
    <name type="scientific">Esox lucius</name>
    <name type="common">Northern pike</name>
    <dbReference type="NCBI Taxonomy" id="8010"/>
    <lineage>
        <taxon>Eukaryota</taxon>
        <taxon>Metazoa</taxon>
        <taxon>Chordata</taxon>
        <taxon>Craniata</taxon>
        <taxon>Vertebrata</taxon>
        <taxon>Euteleostomi</taxon>
        <taxon>Actinopterygii</taxon>
        <taxon>Neopterygii</taxon>
        <taxon>Teleostei</taxon>
        <taxon>Protacanthopterygii</taxon>
        <taxon>Esociformes</taxon>
        <taxon>Esocidae</taxon>
        <taxon>Esox</taxon>
    </lineage>
</organism>
<dbReference type="InterPro" id="IPR033182">
    <property type="entry name" value="MIC26/MIC27_animal"/>
</dbReference>
<dbReference type="InterPro" id="IPR019166">
    <property type="entry name" value="MIC26/MIC27"/>
</dbReference>
<comment type="subcellular location">
    <subcellularLocation>
        <location evidence="7">Mitochondrion inner membrane</location>
    </subcellularLocation>
    <subcellularLocation>
        <location evidence="1">Mitochondrion membrane</location>
    </subcellularLocation>
</comment>
<reference evidence="9" key="3">
    <citation type="submission" date="2025-09" db="UniProtKB">
        <authorList>
            <consortium name="Ensembl"/>
        </authorList>
    </citation>
    <scope>IDENTIFICATION</scope>
</reference>
<evidence type="ECO:0000256" key="6">
    <source>
        <dbReference type="ARBA" id="ARBA00023136"/>
    </source>
</evidence>
<comment type="subunit">
    <text evidence="7">Component of the mitochondrial contact site and cristae organizing system (MICOS) complex.</text>
</comment>
<proteinExistence type="inferred from homology"/>
<dbReference type="Proteomes" id="UP000265140">
    <property type="component" value="Chromosome 7"/>
</dbReference>
<feature type="compositionally biased region" description="Basic and acidic residues" evidence="8">
    <location>
        <begin position="211"/>
        <end position="226"/>
    </location>
</feature>
<accession>A0AAY5K372</accession>
<dbReference type="GO" id="GO:0042407">
    <property type="term" value="P:cristae formation"/>
    <property type="evidence" value="ECO:0007669"/>
    <property type="project" value="InterPro"/>
</dbReference>
<evidence type="ECO:0000313" key="10">
    <source>
        <dbReference type="Proteomes" id="UP000265140"/>
    </source>
</evidence>
<reference evidence="9 10" key="1">
    <citation type="submission" date="2020-02" db="EMBL/GenBank/DDBJ databases">
        <title>Esox lucius (northern pike) genome, fEsoLuc1, primary haplotype.</title>
        <authorList>
            <person name="Myers G."/>
            <person name="Karagic N."/>
            <person name="Meyer A."/>
            <person name="Pippel M."/>
            <person name="Reichard M."/>
            <person name="Winkler S."/>
            <person name="Tracey A."/>
            <person name="Sims Y."/>
            <person name="Howe K."/>
            <person name="Rhie A."/>
            <person name="Formenti G."/>
            <person name="Durbin R."/>
            <person name="Fedrigo O."/>
            <person name="Jarvis E.D."/>
        </authorList>
    </citation>
    <scope>NUCLEOTIDE SEQUENCE [LARGE SCALE GENOMIC DNA]</scope>
</reference>
<keyword evidence="7" id="KW-0999">Mitochondrion inner membrane</keyword>
<dbReference type="RefSeq" id="XP_028977157.2">
    <property type="nucleotide sequence ID" value="XM_029121324.2"/>
</dbReference>
<reference evidence="9" key="2">
    <citation type="submission" date="2025-08" db="UniProtKB">
        <authorList>
            <consortium name="Ensembl"/>
        </authorList>
    </citation>
    <scope>IDENTIFICATION</scope>
</reference>
<dbReference type="Ensembl" id="ENSELUT00000101853.1">
    <property type="protein sequence ID" value="ENSELUP00000083549.1"/>
    <property type="gene ID" value="ENSELUG00000042587.1"/>
</dbReference>
<dbReference type="GeneTree" id="ENSGT00530000063666"/>
<sequence length="556" mass="57441">MATTVVKLVAIPAAIGLASFRVYATSEDKTKDVLLSPRELSIYAQDPSATRYLDEQPGPLERGLGRVRVGLQPYVRALKNNYSSAKVGAVTVYTTGHDTYEFLRSPPPGFIPRVSVITVSGLAGLILARKGSSLKRMGIPLALAAVGTAVCYPAQTVSVVKVTGQKIYAGSQYTTSSVASVFKSKPKEFTPPTVSLENQALPWPETSEAEPDLHPTTELPHTEGSIDTKPSAGVPLKTTDVLEQEAVQIEIVPATESAHVEDDGHAHAQDAATVEAPVLVTDEEAAPPVETVPLAPISDTVHAPPPTEAVFLGPPLSEMTGIEEAFPTPVDRVVAPSLVEEEAAAPPPALVEVEAAAPPPALVEVEAAAPPPALVEEEAAAPPPALVEEVAAAPPPALVEAAAPPPAPVEEVAAAPPPVPVEEEAAAPPPVPVEEEEAAAPPPVPVEEEEAAAPPPVPVEEEEEAAAPPPVPVEEEEEAAAPPPVPVEEEEAAAPPPAPVEEVAAVAAPPPAPVEAEEPSVIVIKTAGKPKFAPDPKLVDMGQASPEDEDLYSTRG</sequence>
<keyword evidence="5 7" id="KW-0496">Mitochondrion</keyword>
<evidence type="ECO:0000313" key="9">
    <source>
        <dbReference type="Ensembl" id="ENSELUP00000083549.1"/>
    </source>
</evidence>